<dbReference type="PANTHER" id="PTHR43918">
    <property type="entry name" value="ACETYLCHOLINESTERASE"/>
    <property type="match status" value="1"/>
</dbReference>
<evidence type="ECO:0000256" key="3">
    <source>
        <dbReference type="RuleBase" id="RU361235"/>
    </source>
</evidence>
<dbReference type="InterPro" id="IPR029058">
    <property type="entry name" value="AB_hydrolase_fold"/>
</dbReference>
<dbReference type="InterPro" id="IPR002018">
    <property type="entry name" value="CarbesteraseB"/>
</dbReference>
<dbReference type="InterPro" id="IPR050654">
    <property type="entry name" value="AChE-related_enzymes"/>
</dbReference>
<keyword evidence="6" id="KW-1185">Reference proteome</keyword>
<dbReference type="OrthoDB" id="408631at2759"/>
<evidence type="ECO:0000313" key="6">
    <source>
        <dbReference type="Proteomes" id="UP000800035"/>
    </source>
</evidence>
<dbReference type="EC" id="3.1.1.-" evidence="3"/>
<evidence type="ECO:0000313" key="5">
    <source>
        <dbReference type="EMBL" id="KAF1962025.1"/>
    </source>
</evidence>
<accession>A0A6A5UAT9</accession>
<dbReference type="InterPro" id="IPR019826">
    <property type="entry name" value="Carboxylesterase_B_AS"/>
</dbReference>
<keyword evidence="3" id="KW-0732">Signal</keyword>
<protein>
    <recommendedName>
        <fullName evidence="3">Carboxylic ester hydrolase</fullName>
        <ecNumber evidence="3">3.1.1.-</ecNumber>
    </recommendedName>
</protein>
<dbReference type="Gene3D" id="3.40.50.1820">
    <property type="entry name" value="alpha/beta hydrolase"/>
    <property type="match status" value="1"/>
</dbReference>
<dbReference type="InterPro" id="IPR019819">
    <property type="entry name" value="Carboxylesterase_B_CS"/>
</dbReference>
<dbReference type="Proteomes" id="UP000800035">
    <property type="component" value="Unassembled WGS sequence"/>
</dbReference>
<dbReference type="AlphaFoldDB" id="A0A6A5UAT9"/>
<comment type="similarity">
    <text evidence="1 3">Belongs to the type-B carboxylesterase/lipase family.</text>
</comment>
<feature type="chain" id="PRO_5025706736" description="Carboxylic ester hydrolase" evidence="3">
    <location>
        <begin position="19"/>
        <end position="567"/>
    </location>
</feature>
<dbReference type="PROSITE" id="PS00941">
    <property type="entry name" value="CARBOXYLESTERASE_B_2"/>
    <property type="match status" value="1"/>
</dbReference>
<proteinExistence type="inferred from homology"/>
<keyword evidence="2 3" id="KW-0378">Hydrolase</keyword>
<evidence type="ECO:0000256" key="1">
    <source>
        <dbReference type="ARBA" id="ARBA00005964"/>
    </source>
</evidence>
<feature type="domain" description="Carboxylesterase type B" evidence="4">
    <location>
        <begin position="37"/>
        <end position="523"/>
    </location>
</feature>
<evidence type="ECO:0000256" key="2">
    <source>
        <dbReference type="ARBA" id="ARBA00022801"/>
    </source>
</evidence>
<name>A0A6A5UAT9_9PLEO</name>
<sequence>MAFLKVFSASLFATAAVAVPYGTHSRANSAEASATGPVVTVKNGTLEGVHSEQYNQDYFLGIPFAQPPVGDLRFRTPQPINTSWTSTYSAKEYSAACYGYGSDQWAYPKLSEDCLYLSVVRPSGYEKESLPVAVWIHGGGLTQGSSVDQRYNSSFMIQRSVDIGKPIIVVNINYRLSMWGFITGEEVVDSGNANLGFKDQRLALHWVQENIAAFGGDADKVTIFGESAGALSTGMHLVAYGGRDDSLFRGAILQSGNPISYSTWKYNASHLQEAASALGCGNATTKLDCLRTIDTSTLNTFINSTAGRTLDWQPIIDGDYIQGPTSAQLANGAFVHVPIIDGANSDEGTAFGPKPVNTEQDFLNFLQTAPRPLPISAEKAQQVIDAYPADLSTYGVLVPANQPLNWTPPVSSGAASRRSDAYYGDVTFIAPRRKTCQTWAAADVDAFCYRFNTVPSFLPDSIGATHFQEVAFVFNNQKGVGYPPVATNPFEGKPENYFRLAETMSAAWVSFVSESNPGAFWPRYERVGGRDWVFDANVTGLGYAETDDWRKEGIDLINSWAVEVYER</sequence>
<organism evidence="5 6">
    <name type="scientific">Byssothecium circinans</name>
    <dbReference type="NCBI Taxonomy" id="147558"/>
    <lineage>
        <taxon>Eukaryota</taxon>
        <taxon>Fungi</taxon>
        <taxon>Dikarya</taxon>
        <taxon>Ascomycota</taxon>
        <taxon>Pezizomycotina</taxon>
        <taxon>Dothideomycetes</taxon>
        <taxon>Pleosporomycetidae</taxon>
        <taxon>Pleosporales</taxon>
        <taxon>Massarineae</taxon>
        <taxon>Massarinaceae</taxon>
        <taxon>Byssothecium</taxon>
    </lineage>
</organism>
<dbReference type="Pfam" id="PF00135">
    <property type="entry name" value="COesterase"/>
    <property type="match status" value="1"/>
</dbReference>
<reference evidence="5" key="1">
    <citation type="journal article" date="2020" name="Stud. Mycol.">
        <title>101 Dothideomycetes genomes: a test case for predicting lifestyles and emergence of pathogens.</title>
        <authorList>
            <person name="Haridas S."/>
            <person name="Albert R."/>
            <person name="Binder M."/>
            <person name="Bloem J."/>
            <person name="Labutti K."/>
            <person name="Salamov A."/>
            <person name="Andreopoulos B."/>
            <person name="Baker S."/>
            <person name="Barry K."/>
            <person name="Bills G."/>
            <person name="Bluhm B."/>
            <person name="Cannon C."/>
            <person name="Castanera R."/>
            <person name="Culley D."/>
            <person name="Daum C."/>
            <person name="Ezra D."/>
            <person name="Gonzalez J."/>
            <person name="Henrissat B."/>
            <person name="Kuo A."/>
            <person name="Liang C."/>
            <person name="Lipzen A."/>
            <person name="Lutzoni F."/>
            <person name="Magnuson J."/>
            <person name="Mondo S."/>
            <person name="Nolan M."/>
            <person name="Ohm R."/>
            <person name="Pangilinan J."/>
            <person name="Park H.-J."/>
            <person name="Ramirez L."/>
            <person name="Alfaro M."/>
            <person name="Sun H."/>
            <person name="Tritt A."/>
            <person name="Yoshinaga Y."/>
            <person name="Zwiers L.-H."/>
            <person name="Turgeon B."/>
            <person name="Goodwin S."/>
            <person name="Spatafora J."/>
            <person name="Crous P."/>
            <person name="Grigoriev I."/>
        </authorList>
    </citation>
    <scope>NUCLEOTIDE SEQUENCE</scope>
    <source>
        <strain evidence="5">CBS 675.92</strain>
    </source>
</reference>
<gene>
    <name evidence="5" type="ORF">CC80DRAFT_531774</name>
</gene>
<dbReference type="PANTHER" id="PTHR43918:SF4">
    <property type="entry name" value="CARBOXYLIC ESTER HYDROLASE"/>
    <property type="match status" value="1"/>
</dbReference>
<dbReference type="SUPFAM" id="SSF53474">
    <property type="entry name" value="alpha/beta-Hydrolases"/>
    <property type="match status" value="1"/>
</dbReference>
<feature type="signal peptide" evidence="3">
    <location>
        <begin position="1"/>
        <end position="18"/>
    </location>
</feature>
<evidence type="ECO:0000259" key="4">
    <source>
        <dbReference type="Pfam" id="PF00135"/>
    </source>
</evidence>
<dbReference type="EMBL" id="ML976980">
    <property type="protein sequence ID" value="KAF1962025.1"/>
    <property type="molecule type" value="Genomic_DNA"/>
</dbReference>
<dbReference type="GO" id="GO:0052689">
    <property type="term" value="F:carboxylic ester hydrolase activity"/>
    <property type="evidence" value="ECO:0007669"/>
    <property type="project" value="TreeGrafter"/>
</dbReference>
<dbReference type="PROSITE" id="PS00122">
    <property type="entry name" value="CARBOXYLESTERASE_B_1"/>
    <property type="match status" value="1"/>
</dbReference>